<feature type="coiled-coil region" evidence="5">
    <location>
        <begin position="453"/>
        <end position="512"/>
    </location>
</feature>
<evidence type="ECO:0000256" key="7">
    <source>
        <dbReference type="SAM" id="Phobius"/>
    </source>
</evidence>
<evidence type="ECO:0000256" key="3">
    <source>
        <dbReference type="ARBA" id="ARBA00022729"/>
    </source>
</evidence>
<keyword evidence="2" id="KW-0964">Secreted</keyword>
<feature type="signal peptide" evidence="8">
    <location>
        <begin position="1"/>
        <end position="25"/>
    </location>
</feature>
<dbReference type="AlphaFoldDB" id="A0A921IEB5"/>
<reference evidence="10" key="1">
    <citation type="journal article" date="2021" name="PeerJ">
        <title>Extensive microbial diversity within the chicken gut microbiome revealed by metagenomics and culture.</title>
        <authorList>
            <person name="Gilroy R."/>
            <person name="Ravi A."/>
            <person name="Getino M."/>
            <person name="Pursley I."/>
            <person name="Horton D.L."/>
            <person name="Alikhan N.F."/>
            <person name="Baker D."/>
            <person name="Gharbi K."/>
            <person name="Hall N."/>
            <person name="Watson M."/>
            <person name="Adriaenssens E.M."/>
            <person name="Foster-Nyarko E."/>
            <person name="Jarju S."/>
            <person name="Secka A."/>
            <person name="Antonio M."/>
            <person name="Oren A."/>
            <person name="Chaudhuri R.R."/>
            <person name="La Ragione R."/>
            <person name="Hildebrand F."/>
            <person name="Pallen M.J."/>
        </authorList>
    </citation>
    <scope>NUCLEOTIDE SEQUENCE</scope>
    <source>
        <strain evidence="10">CHK189-29639</strain>
    </source>
</reference>
<evidence type="ECO:0000313" key="11">
    <source>
        <dbReference type="Proteomes" id="UP000759256"/>
    </source>
</evidence>
<accession>A0A921IEB5</accession>
<feature type="compositionally biased region" description="Basic and acidic residues" evidence="6">
    <location>
        <begin position="569"/>
        <end position="656"/>
    </location>
</feature>
<feature type="region of interest" description="Disordered" evidence="6">
    <location>
        <begin position="562"/>
        <end position="703"/>
    </location>
</feature>
<dbReference type="InterPro" id="IPR019931">
    <property type="entry name" value="LPXTG_anchor"/>
</dbReference>
<evidence type="ECO:0000313" key="10">
    <source>
        <dbReference type="EMBL" id="HJG16034.1"/>
    </source>
</evidence>
<keyword evidence="7" id="KW-0472">Membrane</keyword>
<keyword evidence="7" id="KW-1133">Transmembrane helix</keyword>
<evidence type="ECO:0000256" key="2">
    <source>
        <dbReference type="ARBA" id="ARBA00022525"/>
    </source>
</evidence>
<feature type="transmembrane region" description="Helical" evidence="7">
    <location>
        <begin position="839"/>
        <end position="858"/>
    </location>
</feature>
<evidence type="ECO:0000256" key="1">
    <source>
        <dbReference type="ARBA" id="ARBA00022512"/>
    </source>
</evidence>
<feature type="domain" description="Gram-positive cocci surface proteins LPxTG" evidence="9">
    <location>
        <begin position="828"/>
        <end position="863"/>
    </location>
</feature>
<protein>
    <submittedName>
        <fullName evidence="10">SEC10/PgrA surface exclusion domain-containing protein</fullName>
    </submittedName>
</protein>
<evidence type="ECO:0000259" key="9">
    <source>
        <dbReference type="PROSITE" id="PS50847"/>
    </source>
</evidence>
<keyword evidence="4" id="KW-0572">Peptidoglycan-anchor</keyword>
<feature type="region of interest" description="Disordered" evidence="6">
    <location>
        <begin position="38"/>
        <end position="97"/>
    </location>
</feature>
<keyword evidence="7" id="KW-0812">Transmembrane</keyword>
<organism evidence="10 11">
    <name type="scientific">Ligilactobacillus salivarius</name>
    <dbReference type="NCBI Taxonomy" id="1624"/>
    <lineage>
        <taxon>Bacteria</taxon>
        <taxon>Bacillati</taxon>
        <taxon>Bacillota</taxon>
        <taxon>Bacilli</taxon>
        <taxon>Lactobacillales</taxon>
        <taxon>Lactobacillaceae</taxon>
        <taxon>Ligilactobacillus</taxon>
    </lineage>
</organism>
<dbReference type="NCBIfam" id="TIGR04320">
    <property type="entry name" value="Surf_Exclu_PgrA"/>
    <property type="match status" value="1"/>
</dbReference>
<dbReference type="PROSITE" id="PS50847">
    <property type="entry name" value="GRAM_POS_ANCHORING"/>
    <property type="match status" value="1"/>
</dbReference>
<dbReference type="InterPro" id="IPR027607">
    <property type="entry name" value="Surf_Exclu_SEC10/PgrA"/>
</dbReference>
<keyword evidence="5" id="KW-0175">Coiled coil</keyword>
<feature type="compositionally biased region" description="Low complexity" evidence="6">
    <location>
        <begin position="78"/>
        <end position="94"/>
    </location>
</feature>
<reference evidence="10" key="2">
    <citation type="submission" date="2021-09" db="EMBL/GenBank/DDBJ databases">
        <authorList>
            <person name="Gilroy R."/>
        </authorList>
    </citation>
    <scope>NUCLEOTIDE SEQUENCE</scope>
    <source>
        <strain evidence="10">CHK189-29639</strain>
    </source>
</reference>
<comment type="caution">
    <text evidence="10">The sequence shown here is derived from an EMBL/GenBank/DDBJ whole genome shotgun (WGS) entry which is preliminary data.</text>
</comment>
<evidence type="ECO:0000256" key="5">
    <source>
        <dbReference type="SAM" id="Coils"/>
    </source>
</evidence>
<evidence type="ECO:0000256" key="8">
    <source>
        <dbReference type="SAM" id="SignalP"/>
    </source>
</evidence>
<feature type="compositionally biased region" description="Low complexity" evidence="6">
    <location>
        <begin position="682"/>
        <end position="691"/>
    </location>
</feature>
<evidence type="ECO:0000256" key="4">
    <source>
        <dbReference type="ARBA" id="ARBA00023088"/>
    </source>
</evidence>
<proteinExistence type="predicted"/>
<feature type="chain" id="PRO_5038437682" evidence="8">
    <location>
        <begin position="26"/>
        <end position="863"/>
    </location>
</feature>
<keyword evidence="1" id="KW-0134">Cell wall</keyword>
<gene>
    <name evidence="10" type="ORF">K8V06_07870</name>
</gene>
<dbReference type="EMBL" id="DYVK01000072">
    <property type="protein sequence ID" value="HJG16034.1"/>
    <property type="molecule type" value="Genomic_DNA"/>
</dbReference>
<dbReference type="Proteomes" id="UP000759256">
    <property type="component" value="Unassembled WGS sequence"/>
</dbReference>
<feature type="compositionally biased region" description="Low complexity" evidence="6">
    <location>
        <begin position="54"/>
        <end position="67"/>
    </location>
</feature>
<feature type="region of interest" description="Disordered" evidence="6">
    <location>
        <begin position="158"/>
        <end position="191"/>
    </location>
</feature>
<dbReference type="Gene3D" id="1.10.287.1490">
    <property type="match status" value="1"/>
</dbReference>
<name>A0A921IEB5_9LACO</name>
<evidence type="ECO:0000256" key="6">
    <source>
        <dbReference type="SAM" id="MobiDB-lite"/>
    </source>
</evidence>
<feature type="compositionally biased region" description="Low complexity" evidence="6">
    <location>
        <begin position="161"/>
        <end position="171"/>
    </location>
</feature>
<keyword evidence="3 8" id="KW-0732">Signal</keyword>
<sequence length="863" mass="93941">MKKNDIKKTLSIAAAVAATASFATANNVHADTVTNNQSATSVKADDGIKPNQESTQATSSSVTQAQVDEAQKNVNDTQSQINQNQQEQSNVKQQISDADSQISNIQNDYNNKSNQINENEAKIVDNYQNQINNIQNKQVNDEKQDLNNQISDLNGQVETLQDQQSSSSQSDDNSKYTNVDGETVTPSSDTQKVLDKIDTNADYISNLYRNDLIGDTTGNSSARTNGGHIISDSYIVDEEPDSGDNYSLETGGDDLLTFDSSITSIDEMNQNYVINNKLNDVDPIKNGQLTTDQERELAIIVANKLNNTREKLGLSRWVMTEKDFELAQQRASQQSAINLQHNLGDINSVFGGVYGENLALALFTKDDNFNGIMQNIDGSILQLIDSDKGNDYGHRDNILSQDGHIALGIKQVSNDTIMITMDWFDSDDDNGSDLLALPAQLKAQGPTKKTTTVVDNSAKIAQLKSQIADLQTKLANVQFNYDKLSSSDKKNYDNLKNEIEVTHTKANNARNTLKQNSQASIDQVAQTKAGLYNTLYDLQDQMKTLQDKLVLQKTKLVQLQDELNNSKSDNNKTDNGKSESNKTDDNKTTDDSKSEGNKTDNGKSDDNKSEDNKSDGKTDNSKSDSNKTDDNKSDNNKSDDSKTDDSKSDNKTDGKDNVTPVKPSDNKTDGKDNVAPAKPSDSKSNNDSVVDTAKQAINQSKGQVNFSDKENVIALPDGSKLVNLYSSNGLIRYSATVLSDGTVRNIHEQLVRKTNDGKTIEVAQGQDGSQTVYNANKDNNEPAKTTDKDKVVVNDVKKVATTPEKKVEVKAIAKKAEAPKADAKAATLPQMGEKDNNEAAVVGLGLAGVAGALGLGVLNKKRS</sequence>